<gene>
    <name evidence="2" type="ORF">LS77_003515</name>
</gene>
<feature type="compositionally biased region" description="Basic and acidic residues" evidence="1">
    <location>
        <begin position="25"/>
        <end position="44"/>
    </location>
</feature>
<evidence type="ECO:0000313" key="3">
    <source>
        <dbReference type="Proteomes" id="UP000029870"/>
    </source>
</evidence>
<evidence type="ECO:0000256" key="1">
    <source>
        <dbReference type="SAM" id="MobiDB-lite"/>
    </source>
</evidence>
<reference evidence="2 3" key="1">
    <citation type="journal article" date="2014" name="Genome Announc.">
        <title>Draft genome sequences of eight enterohepatic helicobacter species isolated from both laboratory and wild rodents.</title>
        <authorList>
            <person name="Sheh A."/>
            <person name="Shen Z."/>
            <person name="Fox J.G."/>
        </authorList>
    </citation>
    <scope>NUCLEOTIDE SEQUENCE [LARGE SCALE GENOMIC DNA]</scope>
    <source>
        <strain evidence="2 3">Missouri</strain>
    </source>
</reference>
<dbReference type="EMBL" id="JRPH02000008">
    <property type="protein sequence ID" value="TLE05294.1"/>
    <property type="molecule type" value="Genomic_DNA"/>
</dbReference>
<evidence type="ECO:0000313" key="2">
    <source>
        <dbReference type="EMBL" id="TLE05294.1"/>
    </source>
</evidence>
<dbReference type="RefSeq" id="WP_004088728.1">
    <property type="nucleotide sequence ID" value="NZ_JAERIZ010000010.1"/>
</dbReference>
<comment type="caution">
    <text evidence="2">The sequence shown here is derived from an EMBL/GenBank/DDBJ whole genome shotgun (WGS) entry which is preliminary data.</text>
</comment>
<accession>A0A6D2C8G1</accession>
<organism evidence="2 3">
    <name type="scientific">Helicobacter bilis</name>
    <dbReference type="NCBI Taxonomy" id="37372"/>
    <lineage>
        <taxon>Bacteria</taxon>
        <taxon>Pseudomonadati</taxon>
        <taxon>Campylobacterota</taxon>
        <taxon>Epsilonproteobacteria</taxon>
        <taxon>Campylobacterales</taxon>
        <taxon>Helicobacteraceae</taxon>
        <taxon>Helicobacter</taxon>
    </lineage>
</organism>
<feature type="region of interest" description="Disordered" evidence="1">
    <location>
        <begin position="25"/>
        <end position="79"/>
    </location>
</feature>
<dbReference type="GeneID" id="60657454"/>
<sequence>MQSFESSTCHTDYSCHAERSEVSQVIDSKRDFSPTAQNDKERVTQNDNAPTCHTERSEVSTMESRFFAIAQNDKENSIK</sequence>
<name>A0A6D2C8G1_9HELI</name>
<proteinExistence type="predicted"/>
<dbReference type="AlphaFoldDB" id="A0A6D2C8G1"/>
<dbReference type="Proteomes" id="UP000029870">
    <property type="component" value="Unassembled WGS sequence"/>
</dbReference>
<protein>
    <submittedName>
        <fullName evidence="2">Uncharacterized protein</fullName>
    </submittedName>
</protein>